<proteinExistence type="predicted"/>
<evidence type="ECO:0000259" key="1">
    <source>
        <dbReference type="PROSITE" id="PS50943"/>
    </source>
</evidence>
<dbReference type="InterPro" id="IPR001387">
    <property type="entry name" value="Cro/C1-type_HTH"/>
</dbReference>
<evidence type="ECO:0000313" key="2">
    <source>
        <dbReference type="EMBL" id="MFM9613880.1"/>
    </source>
</evidence>
<dbReference type="EMBL" id="JBJVNI010000023">
    <property type="protein sequence ID" value="MFM9613880.1"/>
    <property type="molecule type" value="Genomic_DNA"/>
</dbReference>
<evidence type="ECO:0000313" key="3">
    <source>
        <dbReference type="Proteomes" id="UP001631957"/>
    </source>
</evidence>
<dbReference type="RefSeq" id="WP_409122753.1">
    <property type="nucleotide sequence ID" value="NZ_JBJVNI010000023.1"/>
</dbReference>
<gene>
    <name evidence="2" type="ORF">ACKI18_34995</name>
</gene>
<reference evidence="2 3" key="1">
    <citation type="submission" date="2024-12" db="EMBL/GenBank/DDBJ databases">
        <title>Forecasting of Potato common scab and diversities of Pathogenic streptomyces spp. in china.</title>
        <authorList>
            <person name="Handique U."/>
            <person name="Wu J."/>
        </authorList>
    </citation>
    <scope>NUCLEOTIDE SEQUENCE [LARGE SCALE GENOMIC DNA]</scope>
    <source>
        <strain evidence="2 3">ZRIMU1530</strain>
    </source>
</reference>
<dbReference type="PROSITE" id="PS50943">
    <property type="entry name" value="HTH_CROC1"/>
    <property type="match status" value="1"/>
</dbReference>
<name>A0ABW9I0J3_9ACTN</name>
<comment type="caution">
    <text evidence="2">The sequence shown here is derived from an EMBL/GenBank/DDBJ whole genome shotgun (WGS) entry which is preliminary data.</text>
</comment>
<feature type="domain" description="HTH cro/C1-type" evidence="1">
    <location>
        <begin position="36"/>
        <end position="79"/>
    </location>
</feature>
<dbReference type="SUPFAM" id="SSF47413">
    <property type="entry name" value="lambda repressor-like DNA-binding domains"/>
    <property type="match status" value="1"/>
</dbReference>
<organism evidence="2 3">
    <name type="scientific">Streptomyces niveiscabiei</name>
    <dbReference type="NCBI Taxonomy" id="164115"/>
    <lineage>
        <taxon>Bacteria</taxon>
        <taxon>Bacillati</taxon>
        <taxon>Actinomycetota</taxon>
        <taxon>Actinomycetes</taxon>
        <taxon>Kitasatosporales</taxon>
        <taxon>Streptomycetaceae</taxon>
        <taxon>Streptomyces</taxon>
    </lineage>
</organism>
<sequence length="142" mass="15535">MTYGSQPAPPLDAPFGDWLRWALIRNGYDTEERGVQRRFADASGIPVATVSRLLRDKGQPDVGTCYTLGVTLGVPVMPLLVRAGHLPAEALEKEPHLTERPHTPTTEEEALTALGVIDETDRAAVRSVIRALTVKHRREGTS</sequence>
<keyword evidence="3" id="KW-1185">Reference proteome</keyword>
<dbReference type="CDD" id="cd00093">
    <property type="entry name" value="HTH_XRE"/>
    <property type="match status" value="1"/>
</dbReference>
<protein>
    <submittedName>
        <fullName evidence="2">Helix-turn-helix domain-containing protein</fullName>
    </submittedName>
</protein>
<dbReference type="Proteomes" id="UP001631957">
    <property type="component" value="Unassembled WGS sequence"/>
</dbReference>
<dbReference type="Pfam" id="PF01381">
    <property type="entry name" value="HTH_3"/>
    <property type="match status" value="1"/>
</dbReference>
<dbReference type="InterPro" id="IPR010982">
    <property type="entry name" value="Lambda_DNA-bd_dom_sf"/>
</dbReference>
<accession>A0ABW9I0J3</accession>